<keyword evidence="3 6" id="KW-0413">Isomerase</keyword>
<evidence type="ECO:0000256" key="3">
    <source>
        <dbReference type="ARBA" id="ARBA00023235"/>
    </source>
</evidence>
<evidence type="ECO:0000313" key="7">
    <source>
        <dbReference type="Proteomes" id="UP000321249"/>
    </source>
</evidence>
<evidence type="ECO:0000313" key="6">
    <source>
        <dbReference type="EMBL" id="TXC64634.1"/>
    </source>
</evidence>
<dbReference type="Gene3D" id="2.40.100.10">
    <property type="entry name" value="Cyclophilin-like"/>
    <property type="match status" value="1"/>
</dbReference>
<name>A0A5C6TW06_9SPHN</name>
<organism evidence="6 7">
    <name type="scientific">Allosphingosinicella ginsenosidimutans</name>
    <dbReference type="NCBI Taxonomy" id="1176539"/>
    <lineage>
        <taxon>Bacteria</taxon>
        <taxon>Pseudomonadati</taxon>
        <taxon>Pseudomonadota</taxon>
        <taxon>Alphaproteobacteria</taxon>
        <taxon>Sphingomonadales</taxon>
        <taxon>Sphingomonadaceae</taxon>
        <taxon>Allosphingosinicella</taxon>
    </lineage>
</organism>
<feature type="domain" description="PPIase cyclophilin-type" evidence="5">
    <location>
        <begin position="36"/>
        <end position="199"/>
    </location>
</feature>
<dbReference type="SUPFAM" id="SSF50891">
    <property type="entry name" value="Cyclophilin-like"/>
    <property type="match status" value="1"/>
</dbReference>
<dbReference type="Proteomes" id="UP000321249">
    <property type="component" value="Unassembled WGS sequence"/>
</dbReference>
<feature type="chain" id="PRO_5022923597" description="peptidylprolyl isomerase" evidence="4">
    <location>
        <begin position="20"/>
        <end position="201"/>
    </location>
</feature>
<dbReference type="RefSeq" id="WP_147044057.1">
    <property type="nucleotide sequence ID" value="NZ_BAABIR010000001.1"/>
</dbReference>
<dbReference type="InterPro" id="IPR029000">
    <property type="entry name" value="Cyclophilin-like_dom_sf"/>
</dbReference>
<evidence type="ECO:0000256" key="2">
    <source>
        <dbReference type="ARBA" id="ARBA00023110"/>
    </source>
</evidence>
<dbReference type="PROSITE" id="PS50072">
    <property type="entry name" value="CSA_PPIASE_2"/>
    <property type="match status" value="1"/>
</dbReference>
<comment type="caution">
    <text evidence="6">The sequence shown here is derived from an EMBL/GenBank/DDBJ whole genome shotgun (WGS) entry which is preliminary data.</text>
</comment>
<dbReference type="OrthoDB" id="9807797at2"/>
<feature type="signal peptide" evidence="4">
    <location>
        <begin position="1"/>
        <end position="19"/>
    </location>
</feature>
<dbReference type="EC" id="5.2.1.8" evidence="1"/>
<accession>A0A5C6TW06</accession>
<dbReference type="InterPro" id="IPR044665">
    <property type="entry name" value="E_coli_cyclophilin_A-like"/>
</dbReference>
<protein>
    <recommendedName>
        <fullName evidence="1">peptidylprolyl isomerase</fullName>
        <ecNumber evidence="1">5.2.1.8</ecNumber>
    </recommendedName>
</protein>
<gene>
    <name evidence="6" type="ORF">FRZ32_13825</name>
</gene>
<keyword evidence="2" id="KW-0697">Rotamase</keyword>
<dbReference type="GO" id="GO:0003755">
    <property type="term" value="F:peptidyl-prolyl cis-trans isomerase activity"/>
    <property type="evidence" value="ECO:0007669"/>
    <property type="project" value="UniProtKB-KW"/>
</dbReference>
<evidence type="ECO:0000256" key="4">
    <source>
        <dbReference type="SAM" id="SignalP"/>
    </source>
</evidence>
<dbReference type="PANTHER" id="PTHR43246">
    <property type="entry name" value="PEPTIDYL-PROLYL CIS-TRANS ISOMERASE CYP38, CHLOROPLASTIC"/>
    <property type="match status" value="1"/>
</dbReference>
<keyword evidence="7" id="KW-1185">Reference proteome</keyword>
<reference evidence="6 7" key="1">
    <citation type="journal article" date="2015" name="J. Microbiol.">
        <title>Sphingosinicella ginsenosidimutans sp. nov., with ginsenoside converting activity.</title>
        <authorList>
            <person name="Kim J.K."/>
            <person name="Kang M.S."/>
            <person name="Park S.C."/>
            <person name="Kim K.M."/>
            <person name="Choi K."/>
            <person name="Yoon M.H."/>
            <person name="Im W.T."/>
        </authorList>
    </citation>
    <scope>NUCLEOTIDE SEQUENCE [LARGE SCALE GENOMIC DNA]</scope>
    <source>
        <strain evidence="6 7">BS-11</strain>
    </source>
</reference>
<evidence type="ECO:0000256" key="1">
    <source>
        <dbReference type="ARBA" id="ARBA00013194"/>
    </source>
</evidence>
<sequence>MLRSLISAFLLLIATPALAQEAPPATAPRTVNVLLHTSMGDITIALEVERAPVTAGNFLRYVDAHRLDGTEFYRAMHTATDAGLIQGGVRDPRKLFPPIAHEPTSQTGLSHTDGALSAPRLAVGTAQGDFTIMVGDQHYLDAGPGSAGDGLGYAVFGHVVSGMDVVHRILAAPTSPTEGEGVMRGQMLSPRVTIITARRVG</sequence>
<dbReference type="EMBL" id="VOQQ01000001">
    <property type="protein sequence ID" value="TXC64634.1"/>
    <property type="molecule type" value="Genomic_DNA"/>
</dbReference>
<evidence type="ECO:0000259" key="5">
    <source>
        <dbReference type="PROSITE" id="PS50072"/>
    </source>
</evidence>
<dbReference type="Pfam" id="PF00160">
    <property type="entry name" value="Pro_isomerase"/>
    <property type="match status" value="1"/>
</dbReference>
<proteinExistence type="predicted"/>
<dbReference type="AlphaFoldDB" id="A0A5C6TW06"/>
<keyword evidence="4" id="KW-0732">Signal</keyword>
<dbReference type="InterPro" id="IPR002130">
    <property type="entry name" value="Cyclophilin-type_PPIase_dom"/>
</dbReference>